<name>A0ABD3IWM8_EUCGL</name>
<dbReference type="InterPro" id="IPR004158">
    <property type="entry name" value="DUF247_pln"/>
</dbReference>
<proteinExistence type="predicted"/>
<dbReference type="PANTHER" id="PTHR31170">
    <property type="entry name" value="BNAC04G53230D PROTEIN"/>
    <property type="match status" value="1"/>
</dbReference>
<reference evidence="2 3" key="1">
    <citation type="submission" date="2024-11" db="EMBL/GenBank/DDBJ databases">
        <title>Chromosome-level genome assembly of Eucalyptus globulus Labill. provides insights into its genome evolution.</title>
        <authorList>
            <person name="Li X."/>
        </authorList>
    </citation>
    <scope>NUCLEOTIDE SEQUENCE [LARGE SCALE GENOMIC DNA]</scope>
    <source>
        <strain evidence="2">CL2024</strain>
        <tissue evidence="2">Fresh tender leaves</tissue>
    </source>
</reference>
<evidence type="ECO:0000313" key="2">
    <source>
        <dbReference type="EMBL" id="KAL3718256.1"/>
    </source>
</evidence>
<keyword evidence="1" id="KW-0812">Transmembrane</keyword>
<keyword evidence="1" id="KW-1133">Transmembrane helix</keyword>
<evidence type="ECO:0000256" key="1">
    <source>
        <dbReference type="SAM" id="Phobius"/>
    </source>
</evidence>
<dbReference type="AlphaFoldDB" id="A0ABD3IWM8"/>
<dbReference type="PANTHER" id="PTHR31170:SF21">
    <property type="match status" value="1"/>
</dbReference>
<comment type="caution">
    <text evidence="2">The sequence shown here is derived from an EMBL/GenBank/DDBJ whole genome shotgun (WGS) entry which is preliminary data.</text>
</comment>
<organism evidence="2 3">
    <name type="scientific">Eucalyptus globulus</name>
    <name type="common">Tasmanian blue gum</name>
    <dbReference type="NCBI Taxonomy" id="34317"/>
    <lineage>
        <taxon>Eukaryota</taxon>
        <taxon>Viridiplantae</taxon>
        <taxon>Streptophyta</taxon>
        <taxon>Embryophyta</taxon>
        <taxon>Tracheophyta</taxon>
        <taxon>Spermatophyta</taxon>
        <taxon>Magnoliopsida</taxon>
        <taxon>eudicotyledons</taxon>
        <taxon>Gunneridae</taxon>
        <taxon>Pentapetalae</taxon>
        <taxon>rosids</taxon>
        <taxon>malvids</taxon>
        <taxon>Myrtales</taxon>
        <taxon>Myrtaceae</taxon>
        <taxon>Myrtoideae</taxon>
        <taxon>Eucalypteae</taxon>
        <taxon>Eucalyptus</taxon>
    </lineage>
</organism>
<dbReference type="Pfam" id="PF03140">
    <property type="entry name" value="DUF247"/>
    <property type="match status" value="1"/>
</dbReference>
<accession>A0ABD3IWM8</accession>
<gene>
    <name evidence="2" type="ORF">ACJRO7_003400</name>
</gene>
<feature type="transmembrane region" description="Helical" evidence="1">
    <location>
        <begin position="429"/>
        <end position="456"/>
    </location>
</feature>
<keyword evidence="1" id="KW-0472">Membrane</keyword>
<dbReference type="EMBL" id="JBJKBG010000010">
    <property type="protein sequence ID" value="KAL3718256.1"/>
    <property type="molecule type" value="Genomic_DNA"/>
</dbReference>
<dbReference type="Proteomes" id="UP001634007">
    <property type="component" value="Unassembled WGS sequence"/>
</dbReference>
<sequence>MEAQMVGGASPNSMNSHANHQHVITVATEAARDWSSVLQRRLGHRPTRLKHSAGSDSCCIFRVPGTLREVNPKAYRPRIVSIGPYHHGKEECVQMIEEHKPRFFSTLVSRTRNLGVDCNEYFNAIASREEEIRDCYSEPLNFGSDELIEMMVFDGCFIIELFRVIEGIITPDPDDPIFNMLWTFTAFMRDFLHLENQVPFFVLQTLYDLSKGPGDDDQYSLVKLALQFFNYGVQRPPEVLEKYYDVSDVKHLLHLIHMSFINLPPEDPREFDSEYLQLVHSVTKLRRSGVKFKPRKCDGWLNIRFNKGVLEIPPLTIDELTSSFFLNCVAFEQCYCYCSQHVTSYVTFMGCLMATADDASFLSDHHVVENYFGTSPEVASFFNNLGKDVGFDISRSYLAGVMEDLNRYHRNRWRVRWTGLKRKYFGTPWSFISALAAFIILVLTFIQSFFALYAYVRPP</sequence>
<protein>
    <submittedName>
        <fullName evidence="2">Uncharacterized protein</fullName>
    </submittedName>
</protein>
<evidence type="ECO:0000313" key="3">
    <source>
        <dbReference type="Proteomes" id="UP001634007"/>
    </source>
</evidence>
<keyword evidence="3" id="KW-1185">Reference proteome</keyword>